<dbReference type="CDD" id="cd16922">
    <property type="entry name" value="HATPase_EvgS-ArcB-TorS-like"/>
    <property type="match status" value="1"/>
</dbReference>
<dbReference type="SUPFAM" id="SSF55785">
    <property type="entry name" value="PYP-like sensor domain (PAS domain)"/>
    <property type="match status" value="3"/>
</dbReference>
<dbReference type="FunFam" id="3.30.565.10:FF:000006">
    <property type="entry name" value="Sensor histidine kinase WalK"/>
    <property type="match status" value="1"/>
</dbReference>
<dbReference type="InterPro" id="IPR036097">
    <property type="entry name" value="HisK_dim/P_sf"/>
</dbReference>
<sequence length="655" mass="74112">MSDPEILLQHTPDFLQLFHVLPDAVLIVDYEGTIVLQNRQAEKLFGYTSDELIGQPLEILLPERFRQAHIAHRKHYAASPRVRPMGVGLSLFGMRKDGLEFPVDISLGPMEVEGTPHVIAIVHDMTQQRVLEREKEQQVEQIRRQTELIQLAHDAIIICDPIGRIVFWNRGAEQLYGWAAQEALGHMVHILLQTRFPGGRALYLQQLEQEGKWEGEITHLSRTGQVIRVESRQMVVRNSQGEISAVLEMDRDRAEQHREHVQMPEATSSQGGFNLFREILDALPNSIHLVAGHDARLVFANQAAQQLWGAQWSSGQPMEDFLRTNQIEIQDARGRPLSISELATMRAIQQQEAVLYYQEVLRFAHGSHLAVLVNAVPLTLQATSLPAPEGMEALSGPFALVIYQNVSFLKEAEYLKDEFISVVAHELRTPLAVLMGYTDMLLVQTERGHGVELAAWQKEALNDIKEAVVYLTTLTDELLDVTRLEAGRLQLNRSAINILALLRRIITQMQQTTKRHRLILATDASAIIVSLDAHRMEQVLSNLLENAVKYSPQGGEIVVTVEERREQQQLLLSMQDHGIGIPEQQQAQIFGRFMRANNAHAWGIRGTGLGLYLCRQLVEQHQGKLWFESREGQGSTFFLSLPLHPISEDEPEEDH</sequence>
<organism evidence="9">
    <name type="scientific">Thermosporothrix sp. COM3</name>
    <dbReference type="NCBI Taxonomy" id="2490863"/>
    <lineage>
        <taxon>Bacteria</taxon>
        <taxon>Bacillati</taxon>
        <taxon>Chloroflexota</taxon>
        <taxon>Ktedonobacteria</taxon>
        <taxon>Ktedonobacterales</taxon>
        <taxon>Thermosporotrichaceae</taxon>
        <taxon>Thermosporothrix</taxon>
    </lineage>
</organism>
<dbReference type="InterPro" id="IPR005467">
    <property type="entry name" value="His_kinase_dom"/>
</dbReference>
<dbReference type="GO" id="GO:0005886">
    <property type="term" value="C:plasma membrane"/>
    <property type="evidence" value="ECO:0007669"/>
    <property type="project" value="TreeGrafter"/>
</dbReference>
<keyword evidence="5" id="KW-0418">Kinase</keyword>
<dbReference type="Gene3D" id="3.30.565.10">
    <property type="entry name" value="Histidine kinase-like ATPase, C-terminal domain"/>
    <property type="match status" value="1"/>
</dbReference>
<dbReference type="Pfam" id="PF00512">
    <property type="entry name" value="HisKA"/>
    <property type="match status" value="1"/>
</dbReference>
<dbReference type="Pfam" id="PF13188">
    <property type="entry name" value="PAS_8"/>
    <property type="match status" value="1"/>
</dbReference>
<dbReference type="InterPro" id="IPR035965">
    <property type="entry name" value="PAS-like_dom_sf"/>
</dbReference>
<gene>
    <name evidence="9" type="ORF">KTC_19200</name>
</gene>
<dbReference type="Pfam" id="PF00989">
    <property type="entry name" value="PAS"/>
    <property type="match status" value="1"/>
</dbReference>
<dbReference type="CDD" id="cd00082">
    <property type="entry name" value="HisKA"/>
    <property type="match status" value="1"/>
</dbReference>
<proteinExistence type="predicted"/>
<dbReference type="Pfam" id="PF02518">
    <property type="entry name" value="HATPase_c"/>
    <property type="match status" value="1"/>
</dbReference>
<feature type="domain" description="PAS" evidence="8">
    <location>
        <begin position="10"/>
        <end position="63"/>
    </location>
</feature>
<keyword evidence="4" id="KW-0808">Transferase</keyword>
<dbReference type="InterPro" id="IPR036890">
    <property type="entry name" value="HATPase_C_sf"/>
</dbReference>
<protein>
    <recommendedName>
        <fullName evidence="2">histidine kinase</fullName>
        <ecNumber evidence="2">2.7.13.3</ecNumber>
    </recommendedName>
</protein>
<evidence type="ECO:0000259" key="7">
    <source>
        <dbReference type="PROSITE" id="PS50109"/>
    </source>
</evidence>
<evidence type="ECO:0000256" key="2">
    <source>
        <dbReference type="ARBA" id="ARBA00012438"/>
    </source>
</evidence>
<keyword evidence="6" id="KW-0902">Two-component regulatory system</keyword>
<dbReference type="InterPro" id="IPR004358">
    <property type="entry name" value="Sig_transdc_His_kin-like_C"/>
</dbReference>
<dbReference type="CDD" id="cd00130">
    <property type="entry name" value="PAS"/>
    <property type="match status" value="2"/>
</dbReference>
<dbReference type="GO" id="GO:0006355">
    <property type="term" value="P:regulation of DNA-templated transcription"/>
    <property type="evidence" value="ECO:0007669"/>
    <property type="project" value="InterPro"/>
</dbReference>
<evidence type="ECO:0000256" key="1">
    <source>
        <dbReference type="ARBA" id="ARBA00000085"/>
    </source>
</evidence>
<name>A0A455SJN7_9CHLR</name>
<dbReference type="InterPro" id="IPR013767">
    <property type="entry name" value="PAS_fold"/>
</dbReference>
<dbReference type="AlphaFoldDB" id="A0A455SJN7"/>
<evidence type="ECO:0000259" key="8">
    <source>
        <dbReference type="PROSITE" id="PS50112"/>
    </source>
</evidence>
<dbReference type="InterPro" id="IPR000014">
    <property type="entry name" value="PAS"/>
</dbReference>
<evidence type="ECO:0000256" key="4">
    <source>
        <dbReference type="ARBA" id="ARBA00022679"/>
    </source>
</evidence>
<dbReference type="SUPFAM" id="SSF47384">
    <property type="entry name" value="Homodimeric domain of signal transducing histidine kinase"/>
    <property type="match status" value="1"/>
</dbReference>
<dbReference type="SMART" id="SM00388">
    <property type="entry name" value="HisKA"/>
    <property type="match status" value="1"/>
</dbReference>
<evidence type="ECO:0000313" key="9">
    <source>
        <dbReference type="EMBL" id="BBH87169.1"/>
    </source>
</evidence>
<evidence type="ECO:0000256" key="6">
    <source>
        <dbReference type="ARBA" id="ARBA00023012"/>
    </source>
</evidence>
<comment type="catalytic activity">
    <reaction evidence="1">
        <text>ATP + protein L-histidine = ADP + protein N-phospho-L-histidine.</text>
        <dbReference type="EC" id="2.7.13.3"/>
    </reaction>
</comment>
<dbReference type="InterPro" id="IPR003661">
    <property type="entry name" value="HisK_dim/P_dom"/>
</dbReference>
<keyword evidence="3" id="KW-0597">Phosphoprotein</keyword>
<dbReference type="PANTHER" id="PTHR43047">
    <property type="entry name" value="TWO-COMPONENT HISTIDINE PROTEIN KINASE"/>
    <property type="match status" value="1"/>
</dbReference>
<evidence type="ECO:0000256" key="5">
    <source>
        <dbReference type="ARBA" id="ARBA00022777"/>
    </source>
</evidence>
<evidence type="ECO:0000256" key="3">
    <source>
        <dbReference type="ARBA" id="ARBA00022553"/>
    </source>
</evidence>
<feature type="domain" description="Histidine kinase" evidence="7">
    <location>
        <begin position="422"/>
        <end position="645"/>
    </location>
</feature>
<dbReference type="SMART" id="SM00387">
    <property type="entry name" value="HATPase_c"/>
    <property type="match status" value="1"/>
</dbReference>
<dbReference type="PANTHER" id="PTHR43047:SF72">
    <property type="entry name" value="OSMOSENSING HISTIDINE PROTEIN KINASE SLN1"/>
    <property type="match status" value="1"/>
</dbReference>
<dbReference type="InterPro" id="IPR003594">
    <property type="entry name" value="HATPase_dom"/>
</dbReference>
<dbReference type="NCBIfam" id="TIGR00229">
    <property type="entry name" value="sensory_box"/>
    <property type="match status" value="2"/>
</dbReference>
<accession>A0A455SJN7</accession>
<dbReference type="GO" id="GO:0009927">
    <property type="term" value="F:histidine phosphotransfer kinase activity"/>
    <property type="evidence" value="ECO:0007669"/>
    <property type="project" value="TreeGrafter"/>
</dbReference>
<dbReference type="PRINTS" id="PR00344">
    <property type="entry name" value="BCTRLSENSOR"/>
</dbReference>
<dbReference type="EC" id="2.7.13.3" evidence="2"/>
<dbReference type="EMBL" id="AP019376">
    <property type="protein sequence ID" value="BBH87169.1"/>
    <property type="molecule type" value="Genomic_DNA"/>
</dbReference>
<dbReference type="GO" id="GO:0000155">
    <property type="term" value="F:phosphorelay sensor kinase activity"/>
    <property type="evidence" value="ECO:0007669"/>
    <property type="project" value="InterPro"/>
</dbReference>
<dbReference type="PROSITE" id="PS50109">
    <property type="entry name" value="HIS_KIN"/>
    <property type="match status" value="1"/>
</dbReference>
<dbReference type="SMART" id="SM00091">
    <property type="entry name" value="PAS"/>
    <property type="match status" value="3"/>
</dbReference>
<dbReference type="Pfam" id="PF13426">
    <property type="entry name" value="PAS_9"/>
    <property type="match status" value="1"/>
</dbReference>
<dbReference type="Gene3D" id="3.30.450.20">
    <property type="entry name" value="PAS domain"/>
    <property type="match status" value="3"/>
</dbReference>
<dbReference type="PROSITE" id="PS50112">
    <property type="entry name" value="PAS"/>
    <property type="match status" value="2"/>
</dbReference>
<feature type="domain" description="PAS" evidence="8">
    <location>
        <begin position="141"/>
        <end position="209"/>
    </location>
</feature>
<dbReference type="SUPFAM" id="SSF55874">
    <property type="entry name" value="ATPase domain of HSP90 chaperone/DNA topoisomerase II/histidine kinase"/>
    <property type="match status" value="1"/>
</dbReference>
<reference evidence="9" key="1">
    <citation type="submission" date="2018-12" db="EMBL/GenBank/DDBJ databases">
        <title>Novel natural products biosynthetic potential of the class Ktedonobacteria.</title>
        <authorList>
            <person name="Zheng Y."/>
            <person name="Saitou A."/>
            <person name="Wang C.M."/>
            <person name="Toyoda A."/>
            <person name="Minakuchi Y."/>
            <person name="Sekiguchi Y."/>
            <person name="Ueda K."/>
            <person name="Takano H."/>
            <person name="Sakai Y."/>
            <person name="Yokota A."/>
            <person name="Yabe S."/>
        </authorList>
    </citation>
    <scope>NUCLEOTIDE SEQUENCE</scope>
    <source>
        <strain evidence="9">COM3</strain>
    </source>
</reference>
<dbReference type="Gene3D" id="1.10.287.130">
    <property type="match status" value="1"/>
</dbReference>